<sequence>MSGTDPAPPRRMVPALGKRFRSGRPCLDFAHTAGPRELAEPELILDAASLQRWLGHVLGVDGVRALAGDVARAHRLRTAILRVARARATGAGLDAEDIQTINNFADAATPVPQLGVYGTLELSPRVTVAAALSVLARDVIDLVTGPLGSRIRVCAAEGCAFLFVDASRPGTRRWCSMQRCGNLAKVRTHRGTQGR</sequence>
<gene>
    <name evidence="2" type="ORF">ABLG96_17560</name>
</gene>
<reference evidence="2" key="1">
    <citation type="submission" date="2024-05" db="EMBL/GenBank/DDBJ databases">
        <authorList>
            <person name="Cai S.Y."/>
            <person name="Jin L.M."/>
            <person name="Li H.R."/>
        </authorList>
    </citation>
    <scope>NUCLEOTIDE SEQUENCE</scope>
    <source>
        <strain evidence="2">A5-74</strain>
    </source>
</reference>
<evidence type="ECO:0000259" key="1">
    <source>
        <dbReference type="Pfam" id="PF11706"/>
    </source>
</evidence>
<protein>
    <submittedName>
        <fullName evidence="2">ABATE domain-containing protein</fullName>
    </submittedName>
</protein>
<feature type="domain" description="Zinc finger CGNR" evidence="1">
    <location>
        <begin position="150"/>
        <end position="190"/>
    </location>
</feature>
<dbReference type="InterPro" id="IPR023286">
    <property type="entry name" value="ABATE_dom_sf"/>
</dbReference>
<evidence type="ECO:0000313" key="2">
    <source>
        <dbReference type="EMBL" id="XCG62999.1"/>
    </source>
</evidence>
<dbReference type="EMBL" id="CP159218">
    <property type="protein sequence ID" value="XCG62999.1"/>
    <property type="molecule type" value="Genomic_DNA"/>
</dbReference>
<dbReference type="AlphaFoldDB" id="A0AAU8DLY3"/>
<accession>A0AAU8DLY3</accession>
<dbReference type="PANTHER" id="PTHR35525:SF3">
    <property type="entry name" value="BLL6575 PROTEIN"/>
    <property type="match status" value="1"/>
</dbReference>
<dbReference type="SUPFAM" id="SSF160904">
    <property type="entry name" value="Jann2411-like"/>
    <property type="match status" value="1"/>
</dbReference>
<dbReference type="Gene3D" id="1.10.3300.10">
    <property type="entry name" value="Jann2411-like domain"/>
    <property type="match status" value="1"/>
</dbReference>
<dbReference type="Pfam" id="PF11706">
    <property type="entry name" value="zf-CGNR"/>
    <property type="match status" value="1"/>
</dbReference>
<dbReference type="RefSeq" id="WP_353648614.1">
    <property type="nucleotide sequence ID" value="NZ_CP159218.1"/>
</dbReference>
<dbReference type="PANTHER" id="PTHR35525">
    <property type="entry name" value="BLL6575 PROTEIN"/>
    <property type="match status" value="1"/>
</dbReference>
<proteinExistence type="predicted"/>
<name>A0AAU8DLY3_9ACTN</name>
<dbReference type="InterPro" id="IPR010852">
    <property type="entry name" value="ABATE"/>
</dbReference>
<organism evidence="2">
    <name type="scientific">Nakamurella sp. A5-74</name>
    <dbReference type="NCBI Taxonomy" id="3158264"/>
    <lineage>
        <taxon>Bacteria</taxon>
        <taxon>Bacillati</taxon>
        <taxon>Actinomycetota</taxon>
        <taxon>Actinomycetes</taxon>
        <taxon>Nakamurellales</taxon>
        <taxon>Nakamurellaceae</taxon>
        <taxon>Nakamurella</taxon>
    </lineage>
</organism>
<dbReference type="InterPro" id="IPR021005">
    <property type="entry name" value="Znf_CGNR"/>
</dbReference>
<dbReference type="Pfam" id="PF07336">
    <property type="entry name" value="ABATE"/>
    <property type="match status" value="1"/>
</dbReference>